<evidence type="ECO:0000256" key="7">
    <source>
        <dbReference type="ARBA" id="ARBA00023136"/>
    </source>
</evidence>
<reference evidence="9 10" key="1">
    <citation type="submission" date="2016-11" db="EMBL/GenBank/DDBJ databases">
        <title>Description of two novel members of the family Erysipelotrichaceae: Ileibacterium lipovorans gen. nov., sp. nov. and Dubosiella newyorkensis, gen. nov., sp. nov.</title>
        <authorList>
            <person name="Cox L.M."/>
            <person name="Sohn J."/>
            <person name="Tyrrell K.L."/>
            <person name="Citron D.M."/>
            <person name="Lawson P.A."/>
            <person name="Patel N.B."/>
            <person name="Iizumi T."/>
            <person name="Perez-Perez G.I."/>
            <person name="Goldstein E.J."/>
            <person name="Blaser M.J."/>
        </authorList>
    </citation>
    <scope>NUCLEOTIDE SEQUENCE [LARGE SCALE GENOMIC DNA]</scope>
    <source>
        <strain evidence="9 10">NYU-BL-A3</strain>
    </source>
</reference>
<dbReference type="InterPro" id="IPR037294">
    <property type="entry name" value="ABC_BtuC-like"/>
</dbReference>
<evidence type="ECO:0000313" key="10">
    <source>
        <dbReference type="Proteomes" id="UP000186341"/>
    </source>
</evidence>
<comment type="subcellular location">
    <subcellularLocation>
        <location evidence="1">Cell membrane</location>
        <topology evidence="1">Multi-pass membrane protein</topology>
    </subcellularLocation>
</comment>
<sequence>MKKNGHVQFCLFILTGIAAVLAAAILSLFMGSTNISWQTVLQALFSPDLAEHQHLAIIELRLPRTLGDILVGAAFGASGAIMQGVTHNPLADSGLLGINAGASFALAMCLAAASQINFSLTVFASFLGASMAALIVFGLLKINHRKTDSVRLVLAGSAASVFLTSICQFISIFANIGQDLTFWTAGGTAGIRMDQLTIAAPVILFGLISALLLSRKISLLSLGDDTARGLGLDVERSTWLSLFVVMVLAGSAVSLAGPIAFVGLLVPYFVRFFVGGDYQKVIPGSMIAGALFMVLADVAARVINAPSETPVGLIFAVIGVPVFIWIARKGDMLSD</sequence>
<evidence type="ECO:0000256" key="5">
    <source>
        <dbReference type="ARBA" id="ARBA00022692"/>
    </source>
</evidence>
<dbReference type="CDD" id="cd06550">
    <property type="entry name" value="TM_ABC_iron-siderophores_like"/>
    <property type="match status" value="1"/>
</dbReference>
<keyword evidence="5 8" id="KW-0812">Transmembrane</keyword>
<dbReference type="GO" id="GO:0005886">
    <property type="term" value="C:plasma membrane"/>
    <property type="evidence" value="ECO:0007669"/>
    <property type="project" value="UniProtKB-SubCell"/>
</dbReference>
<dbReference type="EMBL" id="MPJW01000023">
    <property type="protein sequence ID" value="OLU43126.1"/>
    <property type="molecule type" value="Genomic_DNA"/>
</dbReference>
<feature type="transmembrane region" description="Helical" evidence="8">
    <location>
        <begin position="152"/>
        <end position="176"/>
    </location>
</feature>
<gene>
    <name evidence="9" type="ORF">BO222_00515</name>
</gene>
<keyword evidence="6 8" id="KW-1133">Transmembrane helix</keyword>
<dbReference type="GO" id="GO:0022857">
    <property type="term" value="F:transmembrane transporter activity"/>
    <property type="evidence" value="ECO:0007669"/>
    <property type="project" value="InterPro"/>
</dbReference>
<dbReference type="GO" id="GO:0033214">
    <property type="term" value="P:siderophore-iron import into cell"/>
    <property type="evidence" value="ECO:0007669"/>
    <property type="project" value="TreeGrafter"/>
</dbReference>
<name>A0A1U7NJ78_9FIRM</name>
<dbReference type="FunFam" id="1.10.3470.10:FF:000001">
    <property type="entry name" value="Vitamin B12 ABC transporter permease BtuC"/>
    <property type="match status" value="1"/>
</dbReference>
<evidence type="ECO:0000256" key="1">
    <source>
        <dbReference type="ARBA" id="ARBA00004651"/>
    </source>
</evidence>
<feature type="transmembrane region" description="Helical" evidence="8">
    <location>
        <begin position="120"/>
        <end position="140"/>
    </location>
</feature>
<dbReference type="Gene3D" id="1.10.3470.10">
    <property type="entry name" value="ABC transporter involved in vitamin B12 uptake, BtuC"/>
    <property type="match status" value="1"/>
</dbReference>
<evidence type="ECO:0000256" key="4">
    <source>
        <dbReference type="ARBA" id="ARBA00022475"/>
    </source>
</evidence>
<feature type="transmembrane region" description="Helical" evidence="8">
    <location>
        <begin position="9"/>
        <end position="30"/>
    </location>
</feature>
<dbReference type="PANTHER" id="PTHR30472:SF1">
    <property type="entry name" value="FE(3+) DICITRATE TRANSPORT SYSTEM PERMEASE PROTEIN FECC-RELATED"/>
    <property type="match status" value="1"/>
</dbReference>
<accession>A0A1U7NJ78</accession>
<dbReference type="AlphaFoldDB" id="A0A1U7NJ78"/>
<keyword evidence="3" id="KW-0813">Transport</keyword>
<keyword evidence="7 8" id="KW-0472">Membrane</keyword>
<evidence type="ECO:0000256" key="2">
    <source>
        <dbReference type="ARBA" id="ARBA00007935"/>
    </source>
</evidence>
<proteinExistence type="inferred from homology"/>
<dbReference type="Proteomes" id="UP000186341">
    <property type="component" value="Unassembled WGS sequence"/>
</dbReference>
<evidence type="ECO:0000256" key="3">
    <source>
        <dbReference type="ARBA" id="ARBA00022448"/>
    </source>
</evidence>
<feature type="transmembrane region" description="Helical" evidence="8">
    <location>
        <begin position="310"/>
        <end position="327"/>
    </location>
</feature>
<dbReference type="PANTHER" id="PTHR30472">
    <property type="entry name" value="FERRIC ENTEROBACTIN TRANSPORT SYSTEM PERMEASE PROTEIN"/>
    <property type="match status" value="1"/>
</dbReference>
<evidence type="ECO:0000256" key="8">
    <source>
        <dbReference type="SAM" id="Phobius"/>
    </source>
</evidence>
<keyword evidence="4" id="KW-1003">Cell membrane</keyword>
<dbReference type="GeneID" id="82201730"/>
<dbReference type="OrthoDB" id="9792889at2"/>
<feature type="transmembrane region" description="Helical" evidence="8">
    <location>
        <begin position="282"/>
        <end position="303"/>
    </location>
</feature>
<evidence type="ECO:0000256" key="6">
    <source>
        <dbReference type="ARBA" id="ARBA00022989"/>
    </source>
</evidence>
<organism evidence="9 10">
    <name type="scientific">Ileibacterium valens</name>
    <dbReference type="NCBI Taxonomy" id="1862668"/>
    <lineage>
        <taxon>Bacteria</taxon>
        <taxon>Bacillati</taxon>
        <taxon>Bacillota</taxon>
        <taxon>Erysipelotrichia</taxon>
        <taxon>Erysipelotrichales</taxon>
        <taxon>Erysipelotrichaceae</taxon>
        <taxon>Ileibacterium</taxon>
    </lineage>
</organism>
<protein>
    <submittedName>
        <fullName evidence="9">Iron ABC transporter</fullName>
    </submittedName>
</protein>
<dbReference type="Pfam" id="PF01032">
    <property type="entry name" value="FecCD"/>
    <property type="match status" value="1"/>
</dbReference>
<feature type="transmembrane region" description="Helical" evidence="8">
    <location>
        <begin position="242"/>
        <end position="270"/>
    </location>
</feature>
<comment type="caution">
    <text evidence="9">The sequence shown here is derived from an EMBL/GenBank/DDBJ whole genome shotgun (WGS) entry which is preliminary data.</text>
</comment>
<keyword evidence="10" id="KW-1185">Reference proteome</keyword>
<dbReference type="InterPro" id="IPR000522">
    <property type="entry name" value="ABC_transptr_permease_BtuC"/>
</dbReference>
<dbReference type="RefSeq" id="WP_075817421.1">
    <property type="nucleotide sequence ID" value="NZ_CAPNHH010000188.1"/>
</dbReference>
<comment type="similarity">
    <text evidence="2">Belongs to the binding-protein-dependent transport system permease family. FecCD subfamily.</text>
</comment>
<evidence type="ECO:0000313" key="9">
    <source>
        <dbReference type="EMBL" id="OLU43126.1"/>
    </source>
</evidence>
<feature type="transmembrane region" description="Helical" evidence="8">
    <location>
        <begin position="196"/>
        <end position="213"/>
    </location>
</feature>
<dbReference type="SUPFAM" id="SSF81345">
    <property type="entry name" value="ABC transporter involved in vitamin B12 uptake, BtuC"/>
    <property type="match status" value="1"/>
</dbReference>